<keyword evidence="1" id="KW-0472">Membrane</keyword>
<organism evidence="2 3">
    <name type="scientific">Spiroplasma ixodetis</name>
    <dbReference type="NCBI Taxonomy" id="2141"/>
    <lineage>
        <taxon>Bacteria</taxon>
        <taxon>Bacillati</taxon>
        <taxon>Mycoplasmatota</taxon>
        <taxon>Mollicutes</taxon>
        <taxon>Entomoplasmatales</taxon>
        <taxon>Spiroplasmataceae</taxon>
        <taxon>Spiroplasma</taxon>
    </lineage>
</organism>
<evidence type="ECO:0000313" key="3">
    <source>
        <dbReference type="Proteomes" id="UP001473424"/>
    </source>
</evidence>
<proteinExistence type="predicted"/>
<evidence type="ECO:0000313" key="2">
    <source>
        <dbReference type="EMBL" id="BET39614.1"/>
    </source>
</evidence>
<keyword evidence="3" id="KW-1185">Reference proteome</keyword>
<accession>A0ABM8JUN7</accession>
<name>A0ABM8JUN7_9MOLU</name>
<reference evidence="3" key="1">
    <citation type="journal article" date="2024" name="FEMS Microbiol. Lett.">
        <title>Genomic insights into Spiroplasma endosymbionts that induce male-killing and protective phenotypes in the pea aphid.</title>
        <authorList>
            <person name="Arai H."/>
            <person name="Legeai F."/>
            <person name="Kageyama D."/>
            <person name="Sugio A."/>
            <person name="Simon J.C."/>
        </authorList>
    </citation>
    <scope>NUCLEOTIDE SEQUENCE [LARGE SCALE GENOMIC DNA]</scope>
    <source>
        <strain evidence="3">sAp269</strain>
        <plasmid evidence="3">pSAP_1</plasmid>
    </source>
</reference>
<feature type="transmembrane region" description="Helical" evidence="1">
    <location>
        <begin position="40"/>
        <end position="63"/>
    </location>
</feature>
<feature type="transmembrane region" description="Helical" evidence="1">
    <location>
        <begin position="69"/>
        <end position="89"/>
    </location>
</feature>
<protein>
    <submittedName>
        <fullName evidence="2">Uncharacterized protein</fullName>
    </submittedName>
</protein>
<evidence type="ECO:0000256" key="1">
    <source>
        <dbReference type="SAM" id="Phobius"/>
    </source>
</evidence>
<keyword evidence="1" id="KW-0812">Transmembrane</keyword>
<dbReference type="RefSeq" id="WP_353307335.1">
    <property type="nucleotide sequence ID" value="NZ_AP028956.1"/>
</dbReference>
<gene>
    <name evidence="2" type="ORF">SAP269_22030</name>
</gene>
<dbReference type="EMBL" id="AP028956">
    <property type="protein sequence ID" value="BET39614.1"/>
    <property type="molecule type" value="Genomic_DNA"/>
</dbReference>
<geneLocation type="plasmid" evidence="2 3">
    <name>pSAP_1</name>
</geneLocation>
<sequence>MLLPDSENTSLNQFPLYWIKFLYFFNSGASKIKLHNLSSLFVSLVLAAKLNSVTWIILVKSIFSFDEVIVVILSALPWNLLPLATILIFKKLPTVISESCISIVVRAL</sequence>
<keyword evidence="1" id="KW-1133">Transmembrane helix</keyword>
<keyword evidence="2" id="KW-0614">Plasmid</keyword>
<dbReference type="Proteomes" id="UP001473424">
    <property type="component" value="Plasmid pSAP_1"/>
</dbReference>